<dbReference type="EMBL" id="BAAAUG010000112">
    <property type="protein sequence ID" value="GAA3127417.1"/>
    <property type="molecule type" value="Genomic_DNA"/>
</dbReference>
<name>A0ABP6MWX3_9ACTN</name>
<sequence length="135" mass="13477">MMGSRKGLRALVVAGTAVLGLGTVGVVAASAMPLPGPNGSSGAAVAPPRVDNGLADGRLTRGEHVRATVDGLRVRTGPGTGNGVLGQLYTGDRMKLIGLKQDSGGQSWYRVVLSGGSAGGLPGGYVGWVVGSYLY</sequence>
<comment type="caution">
    <text evidence="2">The sequence shown here is derived from an EMBL/GenBank/DDBJ whole genome shotgun (WGS) entry which is preliminary data.</text>
</comment>
<dbReference type="Gene3D" id="2.30.30.40">
    <property type="entry name" value="SH3 Domains"/>
    <property type="match status" value="1"/>
</dbReference>
<evidence type="ECO:0000313" key="3">
    <source>
        <dbReference type="Proteomes" id="UP001501637"/>
    </source>
</evidence>
<accession>A0ABP6MWX3</accession>
<dbReference type="Proteomes" id="UP001501637">
    <property type="component" value="Unassembled WGS sequence"/>
</dbReference>
<reference evidence="3" key="1">
    <citation type="journal article" date="2019" name="Int. J. Syst. Evol. Microbiol.">
        <title>The Global Catalogue of Microorganisms (GCM) 10K type strain sequencing project: providing services to taxonomists for standard genome sequencing and annotation.</title>
        <authorList>
            <consortium name="The Broad Institute Genomics Platform"/>
            <consortium name="The Broad Institute Genome Sequencing Center for Infectious Disease"/>
            <person name="Wu L."/>
            <person name="Ma J."/>
        </authorList>
    </citation>
    <scope>NUCLEOTIDE SEQUENCE [LARGE SCALE GENOMIC DNA]</scope>
    <source>
        <strain evidence="3">JCM 9092</strain>
    </source>
</reference>
<dbReference type="Pfam" id="PF08239">
    <property type="entry name" value="SH3_3"/>
    <property type="match status" value="1"/>
</dbReference>
<evidence type="ECO:0000313" key="2">
    <source>
        <dbReference type="EMBL" id="GAA3127417.1"/>
    </source>
</evidence>
<dbReference type="InterPro" id="IPR003646">
    <property type="entry name" value="SH3-like_bac-type"/>
</dbReference>
<evidence type="ECO:0000259" key="1">
    <source>
        <dbReference type="PROSITE" id="PS51781"/>
    </source>
</evidence>
<proteinExistence type="predicted"/>
<feature type="domain" description="SH3b" evidence="1">
    <location>
        <begin position="62"/>
        <end position="135"/>
    </location>
</feature>
<organism evidence="2 3">
    <name type="scientific">Streptomyces rectiviolaceus</name>
    <dbReference type="NCBI Taxonomy" id="332591"/>
    <lineage>
        <taxon>Bacteria</taxon>
        <taxon>Bacillati</taxon>
        <taxon>Actinomycetota</taxon>
        <taxon>Actinomycetes</taxon>
        <taxon>Kitasatosporales</taxon>
        <taxon>Streptomycetaceae</taxon>
        <taxon>Streptomyces</taxon>
    </lineage>
</organism>
<gene>
    <name evidence="2" type="ORF">GCM10010449_56010</name>
</gene>
<keyword evidence="3" id="KW-1185">Reference proteome</keyword>
<protein>
    <recommendedName>
        <fullName evidence="1">SH3b domain-containing protein</fullName>
    </recommendedName>
</protein>
<dbReference type="PROSITE" id="PS51781">
    <property type="entry name" value="SH3B"/>
    <property type="match status" value="1"/>
</dbReference>